<dbReference type="PANTHER" id="PTHR30273:SF2">
    <property type="entry name" value="PROTEIN FECR"/>
    <property type="match status" value="1"/>
</dbReference>
<gene>
    <name evidence="3" type="ORF">SDC9_136984</name>
</gene>
<dbReference type="AlphaFoldDB" id="A0A645DKP2"/>
<evidence type="ECO:0000313" key="3">
    <source>
        <dbReference type="EMBL" id="MPM89869.1"/>
    </source>
</evidence>
<reference evidence="3" key="1">
    <citation type="submission" date="2019-08" db="EMBL/GenBank/DDBJ databases">
        <authorList>
            <person name="Kucharzyk K."/>
            <person name="Murdoch R.W."/>
            <person name="Higgins S."/>
            <person name="Loffler F."/>
        </authorList>
    </citation>
    <scope>NUCLEOTIDE SEQUENCE</scope>
</reference>
<dbReference type="Pfam" id="PF16344">
    <property type="entry name" value="FecR_C"/>
    <property type="match status" value="1"/>
</dbReference>
<dbReference type="GO" id="GO:0016989">
    <property type="term" value="F:sigma factor antagonist activity"/>
    <property type="evidence" value="ECO:0007669"/>
    <property type="project" value="TreeGrafter"/>
</dbReference>
<feature type="domain" description="Protein FecR C-terminal" evidence="2">
    <location>
        <begin position="136"/>
        <end position="204"/>
    </location>
</feature>
<name>A0A645DKP2_9ZZZZ</name>
<dbReference type="Gene3D" id="2.60.120.1440">
    <property type="match status" value="1"/>
</dbReference>
<accession>A0A645DKP2</accession>
<dbReference type="InterPro" id="IPR032508">
    <property type="entry name" value="FecR_C"/>
</dbReference>
<dbReference type="Gene3D" id="3.55.50.30">
    <property type="match status" value="1"/>
</dbReference>
<dbReference type="Pfam" id="PF04773">
    <property type="entry name" value="FecR"/>
    <property type="match status" value="1"/>
</dbReference>
<comment type="caution">
    <text evidence="3">The sequence shown here is derived from an EMBL/GenBank/DDBJ whole genome shotgun (WGS) entry which is preliminary data.</text>
</comment>
<dbReference type="PANTHER" id="PTHR30273">
    <property type="entry name" value="PERIPLASMIC SIGNAL SENSOR AND SIGMA FACTOR ACTIVATOR FECR-RELATED"/>
    <property type="match status" value="1"/>
</dbReference>
<organism evidence="3">
    <name type="scientific">bioreactor metagenome</name>
    <dbReference type="NCBI Taxonomy" id="1076179"/>
    <lineage>
        <taxon>unclassified sequences</taxon>
        <taxon>metagenomes</taxon>
        <taxon>ecological metagenomes</taxon>
    </lineage>
</organism>
<proteinExistence type="predicted"/>
<sequence length="205" mass="23695">MVKLNSESSLTYPARFANNQREVMLNGEAFFQVSKDVSRPFLASTTFQHIKVLGTTFNIKAYSYETKVVTTLVEGKVEVREIIKRKSGEMERCGNEEEQAVQLVPGLQYVYEKKSGTGEVKEVDVNKYISWKEGVYYFESERLEDIMNNLSRWYGVNVMFRSDNLKELVLSGRLRRDETPDNLIKTIDNLESVEIIKSDNLIIIR</sequence>
<dbReference type="InterPro" id="IPR006860">
    <property type="entry name" value="FecR"/>
</dbReference>
<evidence type="ECO:0000259" key="1">
    <source>
        <dbReference type="Pfam" id="PF04773"/>
    </source>
</evidence>
<evidence type="ECO:0008006" key="4">
    <source>
        <dbReference type="Google" id="ProtNLM"/>
    </source>
</evidence>
<feature type="domain" description="FecR protein" evidence="1">
    <location>
        <begin position="2"/>
        <end position="78"/>
    </location>
</feature>
<evidence type="ECO:0000259" key="2">
    <source>
        <dbReference type="Pfam" id="PF16344"/>
    </source>
</evidence>
<dbReference type="EMBL" id="VSSQ01037235">
    <property type="protein sequence ID" value="MPM89869.1"/>
    <property type="molecule type" value="Genomic_DNA"/>
</dbReference>
<dbReference type="InterPro" id="IPR012373">
    <property type="entry name" value="Ferrdict_sens_TM"/>
</dbReference>
<protein>
    <recommendedName>
        <fullName evidence="4">FecR protein domain-containing protein</fullName>
    </recommendedName>
</protein>